<evidence type="ECO:0000259" key="1">
    <source>
        <dbReference type="Pfam" id="PF13649"/>
    </source>
</evidence>
<keyword evidence="3" id="KW-1185">Reference proteome</keyword>
<dbReference type="PANTHER" id="PTHR43464:SF78">
    <property type="entry name" value="SLR1117 PROTEIN"/>
    <property type="match status" value="1"/>
</dbReference>
<accession>A0AAE3IY29</accession>
<dbReference type="SUPFAM" id="SSF53335">
    <property type="entry name" value="S-adenosyl-L-methionine-dependent methyltransferases"/>
    <property type="match status" value="1"/>
</dbReference>
<gene>
    <name evidence="2" type="ORF">OH136_00400</name>
</gene>
<keyword evidence="2" id="KW-0489">Methyltransferase</keyword>
<protein>
    <submittedName>
        <fullName evidence="2">Class I SAM-dependent methyltransferase</fullName>
    </submittedName>
</protein>
<dbReference type="GO" id="GO:0032259">
    <property type="term" value="P:methylation"/>
    <property type="evidence" value="ECO:0007669"/>
    <property type="project" value="UniProtKB-KW"/>
</dbReference>
<sequence>MEYLDFLVELHGNAERQGPGGDEQTRRAVELSGLANKQGLRIADIGCGTGASVLTLAKMLDAEITAVDFLPAFLTELSLRAASNGVSDRITTVEASMDKLEFEPSSFDAIWSEGAIYNIGFEAGVRDWRQYLKPNGILAVSELTWLTETRPQDLERFWNEAYPEVGTASEKLSVLERNGYTPLGYFPLPKECWMENYYHPVRRKLNSMRVKYNDSEVVPKYVEQELQEIRLYEAHSDYVSYGFYIAKKLTD</sequence>
<evidence type="ECO:0000313" key="2">
    <source>
        <dbReference type="EMBL" id="MCV6822998.1"/>
    </source>
</evidence>
<proteinExistence type="predicted"/>
<dbReference type="Proteomes" id="UP001208041">
    <property type="component" value="Unassembled WGS sequence"/>
</dbReference>
<dbReference type="CDD" id="cd02440">
    <property type="entry name" value="AdoMet_MTases"/>
    <property type="match status" value="1"/>
</dbReference>
<feature type="domain" description="Methyltransferase" evidence="1">
    <location>
        <begin position="42"/>
        <end position="136"/>
    </location>
</feature>
<evidence type="ECO:0000313" key="3">
    <source>
        <dbReference type="Proteomes" id="UP001208041"/>
    </source>
</evidence>
<dbReference type="EMBL" id="JAOYFC010000001">
    <property type="protein sequence ID" value="MCV6822998.1"/>
    <property type="molecule type" value="Genomic_DNA"/>
</dbReference>
<dbReference type="RefSeq" id="WP_263951827.1">
    <property type="nucleotide sequence ID" value="NZ_JAOYFC010000001.1"/>
</dbReference>
<name>A0AAE3IY29_9RHOB</name>
<dbReference type="InterPro" id="IPR029063">
    <property type="entry name" value="SAM-dependent_MTases_sf"/>
</dbReference>
<reference evidence="2" key="1">
    <citation type="submission" date="2022-10" db="EMBL/GenBank/DDBJ databases">
        <authorList>
            <person name="Yue Y."/>
        </authorList>
    </citation>
    <scope>NUCLEOTIDE SEQUENCE</scope>
    <source>
        <strain evidence="2">Z654</strain>
    </source>
</reference>
<dbReference type="PANTHER" id="PTHR43464">
    <property type="entry name" value="METHYLTRANSFERASE"/>
    <property type="match status" value="1"/>
</dbReference>
<dbReference type="Gene3D" id="3.40.50.150">
    <property type="entry name" value="Vaccinia Virus protein VP39"/>
    <property type="match status" value="1"/>
</dbReference>
<dbReference type="GO" id="GO:0008168">
    <property type="term" value="F:methyltransferase activity"/>
    <property type="evidence" value="ECO:0007669"/>
    <property type="project" value="UniProtKB-KW"/>
</dbReference>
<dbReference type="Pfam" id="PF13649">
    <property type="entry name" value="Methyltransf_25"/>
    <property type="match status" value="1"/>
</dbReference>
<organism evidence="2 3">
    <name type="scientific">Halocynthiibacter halioticoli</name>
    <dbReference type="NCBI Taxonomy" id="2986804"/>
    <lineage>
        <taxon>Bacteria</taxon>
        <taxon>Pseudomonadati</taxon>
        <taxon>Pseudomonadota</taxon>
        <taxon>Alphaproteobacteria</taxon>
        <taxon>Rhodobacterales</taxon>
        <taxon>Paracoccaceae</taxon>
        <taxon>Halocynthiibacter</taxon>
    </lineage>
</organism>
<keyword evidence="2" id="KW-0808">Transferase</keyword>
<comment type="caution">
    <text evidence="2">The sequence shown here is derived from an EMBL/GenBank/DDBJ whole genome shotgun (WGS) entry which is preliminary data.</text>
</comment>
<dbReference type="AlphaFoldDB" id="A0AAE3IY29"/>
<dbReference type="InterPro" id="IPR041698">
    <property type="entry name" value="Methyltransf_25"/>
</dbReference>